<accession>A0A2H1YHA5</accession>
<dbReference type="Proteomes" id="UP000234211">
    <property type="component" value="Unassembled WGS sequence"/>
</dbReference>
<evidence type="ECO:0000313" key="2">
    <source>
        <dbReference type="Proteomes" id="UP000234211"/>
    </source>
</evidence>
<evidence type="ECO:0008006" key="3">
    <source>
        <dbReference type="Google" id="ProtNLM"/>
    </source>
</evidence>
<dbReference type="AlphaFoldDB" id="A0A2H1YHA5"/>
<dbReference type="EMBL" id="OENF01000027">
    <property type="protein sequence ID" value="SOS74771.1"/>
    <property type="molecule type" value="Genomic_DNA"/>
</dbReference>
<organism evidence="1 2">
    <name type="scientific">Tenacibaculum piscium</name>
    <dbReference type="NCBI Taxonomy" id="1458515"/>
    <lineage>
        <taxon>Bacteria</taxon>
        <taxon>Pseudomonadati</taxon>
        <taxon>Bacteroidota</taxon>
        <taxon>Flavobacteriia</taxon>
        <taxon>Flavobacteriales</taxon>
        <taxon>Flavobacteriaceae</taxon>
        <taxon>Tenacibaculum</taxon>
    </lineage>
</organism>
<dbReference type="RefSeq" id="WP_101917292.1">
    <property type="nucleotide sequence ID" value="NZ_OENF01000027.1"/>
</dbReference>
<evidence type="ECO:0000313" key="1">
    <source>
        <dbReference type="EMBL" id="SOS74771.1"/>
    </source>
</evidence>
<reference evidence="2" key="1">
    <citation type="submission" date="2017-11" db="EMBL/GenBank/DDBJ databases">
        <authorList>
            <person name="Duchaud E."/>
        </authorList>
    </citation>
    <scope>NUCLEOTIDE SEQUENCE [LARGE SCALE GENOMIC DNA]</scope>
    <source>
        <strain evidence="2">Tenacibaculum sp. TNO020</strain>
    </source>
</reference>
<proteinExistence type="predicted"/>
<keyword evidence="2" id="KW-1185">Reference proteome</keyword>
<dbReference type="Pfam" id="PF11185">
    <property type="entry name" value="DUF2971"/>
    <property type="match status" value="1"/>
</dbReference>
<gene>
    <name evidence="1" type="ORF">TNO020_330001</name>
</gene>
<dbReference type="InterPro" id="IPR021352">
    <property type="entry name" value="DUF2971"/>
</dbReference>
<name>A0A2H1YHA5_9FLAO</name>
<dbReference type="OrthoDB" id="190848at2"/>
<protein>
    <recommendedName>
        <fullName evidence="3">DUF2971 domain-containing protein</fullName>
    </recommendedName>
</protein>
<sequence length="307" mass="36636">MSFFKYTNISTASLVLKNKSIRWSSPSLYNDLEECQFTPFTEKELIESHKNYINTIEWYARGLSLGYDTSKFTSITKTLINLFRLSMNNGTYSKEKFMEYVLDANKNFENDYTNYINTVVIKCIRILCVTKIYDNKLMWAHYADQNYGCVIEFESLYNLKPNFFKEGFVKYHENLKPKSKPLDYLLYGETKEIQDLMIQDIIFSKRTVWDYEKEYRLMFRENFGEVNFELNMETREQKYTISNLPENLYTDVNFPIKSVKSIIFGARTKKEDKKKLIDIINKDSFCCKFYQMKIDNGNLIKEEIEIN</sequence>